<dbReference type="Gene3D" id="1.10.357.10">
    <property type="entry name" value="Tetracycline Repressor, domain 2"/>
    <property type="match status" value="1"/>
</dbReference>
<proteinExistence type="predicted"/>
<reference evidence="4 5" key="1">
    <citation type="submission" date="2021-12" db="EMBL/GenBank/DDBJ databases">
        <title>Discovery of the Pendulisporaceae a myxobacterial family with distinct sporulation behavior and unique specialized metabolism.</title>
        <authorList>
            <person name="Garcia R."/>
            <person name="Popoff A."/>
            <person name="Bader C.D."/>
            <person name="Loehr J."/>
            <person name="Walesch S."/>
            <person name="Walt C."/>
            <person name="Boldt J."/>
            <person name="Bunk B."/>
            <person name="Haeckl F.J.F.P.J."/>
            <person name="Gunesch A.P."/>
            <person name="Birkelbach J."/>
            <person name="Nuebel U."/>
            <person name="Pietschmann T."/>
            <person name="Bach T."/>
            <person name="Mueller R."/>
        </authorList>
    </citation>
    <scope>NUCLEOTIDE SEQUENCE [LARGE SCALE GENOMIC DNA]</scope>
    <source>
        <strain evidence="4 5">MSr11954</strain>
    </source>
</reference>
<evidence type="ECO:0000313" key="5">
    <source>
        <dbReference type="Proteomes" id="UP001370348"/>
    </source>
</evidence>
<dbReference type="InterPro" id="IPR050109">
    <property type="entry name" value="HTH-type_TetR-like_transc_reg"/>
</dbReference>
<evidence type="ECO:0000256" key="2">
    <source>
        <dbReference type="PROSITE-ProRule" id="PRU00335"/>
    </source>
</evidence>
<organism evidence="4 5">
    <name type="scientific">Pendulispora albinea</name>
    <dbReference type="NCBI Taxonomy" id="2741071"/>
    <lineage>
        <taxon>Bacteria</taxon>
        <taxon>Pseudomonadati</taxon>
        <taxon>Myxococcota</taxon>
        <taxon>Myxococcia</taxon>
        <taxon>Myxococcales</taxon>
        <taxon>Sorangiineae</taxon>
        <taxon>Pendulisporaceae</taxon>
        <taxon>Pendulispora</taxon>
    </lineage>
</organism>
<evidence type="ECO:0000313" key="4">
    <source>
        <dbReference type="EMBL" id="WXB11199.1"/>
    </source>
</evidence>
<dbReference type="PROSITE" id="PS50977">
    <property type="entry name" value="HTH_TETR_2"/>
    <property type="match status" value="1"/>
</dbReference>
<dbReference type="PANTHER" id="PTHR30055:SF201">
    <property type="entry name" value="TRANSCRIPTIONAL REGULATORY PROTEIN"/>
    <property type="match status" value="1"/>
</dbReference>
<dbReference type="SUPFAM" id="SSF46689">
    <property type="entry name" value="Homeodomain-like"/>
    <property type="match status" value="1"/>
</dbReference>
<dbReference type="InterPro" id="IPR040804">
    <property type="entry name" value="TetR_C_18"/>
</dbReference>
<protein>
    <submittedName>
        <fullName evidence="4">TetR family transcriptional regulator</fullName>
    </submittedName>
</protein>
<dbReference type="InterPro" id="IPR001647">
    <property type="entry name" value="HTH_TetR"/>
</dbReference>
<evidence type="ECO:0000259" key="3">
    <source>
        <dbReference type="PROSITE" id="PS50977"/>
    </source>
</evidence>
<feature type="domain" description="HTH tetR-type" evidence="3">
    <location>
        <begin position="21"/>
        <end position="81"/>
    </location>
</feature>
<dbReference type="Pfam" id="PF17923">
    <property type="entry name" value="TetR_C_18"/>
    <property type="match status" value="1"/>
</dbReference>
<dbReference type="RefSeq" id="WP_394820814.1">
    <property type="nucleotide sequence ID" value="NZ_CP089984.1"/>
</dbReference>
<keyword evidence="1 2" id="KW-0238">DNA-binding</keyword>
<dbReference type="InterPro" id="IPR009057">
    <property type="entry name" value="Homeodomain-like_sf"/>
</dbReference>
<gene>
    <name evidence="4" type="ORF">LZC94_25400</name>
</gene>
<dbReference type="EMBL" id="CP089984">
    <property type="protein sequence ID" value="WXB11199.1"/>
    <property type="molecule type" value="Genomic_DNA"/>
</dbReference>
<evidence type="ECO:0000256" key="1">
    <source>
        <dbReference type="ARBA" id="ARBA00023125"/>
    </source>
</evidence>
<dbReference type="Pfam" id="PF00440">
    <property type="entry name" value="TetR_N"/>
    <property type="match status" value="1"/>
</dbReference>
<name>A0ABZ2LJT0_9BACT</name>
<keyword evidence="5" id="KW-1185">Reference proteome</keyword>
<sequence length="223" mass="24958">MPKASRPLIASRNKPRQARSAQLVQDILEAAIRVLTREGARRFTTVRVAEEAGVSVGSLYQYFPNKEALLFRLQADEWIETRIIMDSIFGDARLSPPDRLRRATLTFFRSELEEAPVRGALDDAGALFRDAPEAHELKATAMRSVFAFMEEALPSASPKERAFAAEFVMTNMAAVAERITKQGLSRAEVDAWAKTSAEMYCMYLENLEKAAQKKRAARAAERS</sequence>
<dbReference type="PANTHER" id="PTHR30055">
    <property type="entry name" value="HTH-TYPE TRANSCRIPTIONAL REGULATOR RUTR"/>
    <property type="match status" value="1"/>
</dbReference>
<accession>A0ABZ2LJT0</accession>
<feature type="DNA-binding region" description="H-T-H motif" evidence="2">
    <location>
        <begin position="44"/>
        <end position="63"/>
    </location>
</feature>
<dbReference type="PRINTS" id="PR00455">
    <property type="entry name" value="HTHTETR"/>
</dbReference>
<dbReference type="Proteomes" id="UP001370348">
    <property type="component" value="Chromosome"/>
</dbReference>